<comment type="caution">
    <text evidence="3">The sequence shown here is derived from an EMBL/GenBank/DDBJ whole genome shotgun (WGS) entry which is preliminary data.</text>
</comment>
<dbReference type="PANTHER" id="PTHR42659:SF1">
    <property type="entry name" value="OXIDOREDUCTASE"/>
    <property type="match status" value="1"/>
</dbReference>
<dbReference type="STRING" id="28042.GU90_07505"/>
<dbReference type="Pfam" id="PF00941">
    <property type="entry name" value="FAD_binding_5"/>
    <property type="match status" value="1"/>
</dbReference>
<dbReference type="InterPro" id="IPR016169">
    <property type="entry name" value="FAD-bd_PCMH_sub2"/>
</dbReference>
<dbReference type="InterPro" id="IPR051312">
    <property type="entry name" value="Diverse_Substr_Oxidored"/>
</dbReference>
<dbReference type="Gene3D" id="3.30.390.50">
    <property type="entry name" value="CO dehydrogenase flavoprotein, C-terminal domain"/>
    <property type="match status" value="1"/>
</dbReference>
<feature type="domain" description="FAD-binding PCMH-type" evidence="2">
    <location>
        <begin position="1"/>
        <end position="222"/>
    </location>
</feature>
<dbReference type="eggNOG" id="COG1319">
    <property type="taxonomic scope" value="Bacteria"/>
</dbReference>
<dbReference type="Gene3D" id="3.30.43.10">
    <property type="entry name" value="Uridine Diphospho-n-acetylenolpyruvylglucosamine Reductase, domain 2"/>
    <property type="match status" value="1"/>
</dbReference>
<name>A0A073B177_9PSEU</name>
<reference evidence="3 4" key="1">
    <citation type="submission" date="2014-06" db="EMBL/GenBank/DDBJ databases">
        <title>Saccharopolyspora rectivirgula DSM-43113 Genome sequencing.</title>
        <authorList>
            <person name="Barrera C."/>
            <person name="Millon L."/>
            <person name="Rognon B."/>
            <person name="Zaugg C."/>
            <person name="Monod M."/>
        </authorList>
    </citation>
    <scope>NUCLEOTIDE SEQUENCE [LARGE SCALE GENOMIC DNA]</scope>
    <source>
        <strain evidence="3 4">DSM 43113</strain>
    </source>
</reference>
<dbReference type="PROSITE" id="PS51387">
    <property type="entry name" value="FAD_PCMH"/>
    <property type="match status" value="1"/>
</dbReference>
<dbReference type="InterPro" id="IPR016166">
    <property type="entry name" value="FAD-bd_PCMH"/>
</dbReference>
<dbReference type="EMBL" id="JNVU01000017">
    <property type="protein sequence ID" value="KEI45037.1"/>
    <property type="molecule type" value="Genomic_DNA"/>
</dbReference>
<gene>
    <name evidence="3" type="ORF">GU90_07505</name>
</gene>
<dbReference type="InterPro" id="IPR002346">
    <property type="entry name" value="Mopterin_DH_FAD-bd"/>
</dbReference>
<dbReference type="InterPro" id="IPR036318">
    <property type="entry name" value="FAD-bd_PCMH-like_sf"/>
</dbReference>
<accession>A0A073B177</accession>
<keyword evidence="4" id="KW-1185">Reference proteome</keyword>
<dbReference type="Gene3D" id="3.30.465.10">
    <property type="match status" value="2"/>
</dbReference>
<dbReference type="SMART" id="SM01092">
    <property type="entry name" value="CO_deh_flav_C"/>
    <property type="match status" value="1"/>
</dbReference>
<keyword evidence="1" id="KW-0560">Oxidoreductase</keyword>
<protein>
    <submittedName>
        <fullName evidence="3">Molybdopterin dehydrogenase</fullName>
    </submittedName>
</protein>
<dbReference type="GO" id="GO:0071949">
    <property type="term" value="F:FAD binding"/>
    <property type="evidence" value="ECO:0007669"/>
    <property type="project" value="InterPro"/>
</dbReference>
<evidence type="ECO:0000259" key="2">
    <source>
        <dbReference type="PROSITE" id="PS51387"/>
    </source>
</evidence>
<dbReference type="GO" id="GO:0016491">
    <property type="term" value="F:oxidoreductase activity"/>
    <property type="evidence" value="ECO:0007669"/>
    <property type="project" value="UniProtKB-KW"/>
</dbReference>
<dbReference type="InterPro" id="IPR036683">
    <property type="entry name" value="CO_DH_flav_C_dom_sf"/>
</dbReference>
<dbReference type="OrthoDB" id="9814706at2"/>
<organism evidence="3 4">
    <name type="scientific">Saccharopolyspora rectivirgula</name>
    <dbReference type="NCBI Taxonomy" id="28042"/>
    <lineage>
        <taxon>Bacteria</taxon>
        <taxon>Bacillati</taxon>
        <taxon>Actinomycetota</taxon>
        <taxon>Actinomycetes</taxon>
        <taxon>Pseudonocardiales</taxon>
        <taxon>Pseudonocardiaceae</taxon>
        <taxon>Saccharopolyspora</taxon>
    </lineage>
</organism>
<evidence type="ECO:0000256" key="1">
    <source>
        <dbReference type="ARBA" id="ARBA00023002"/>
    </source>
</evidence>
<dbReference type="PANTHER" id="PTHR42659">
    <property type="entry name" value="XANTHINE DEHYDROGENASE SUBUNIT C-RELATED"/>
    <property type="match status" value="1"/>
</dbReference>
<evidence type="ECO:0000313" key="4">
    <source>
        <dbReference type="Proteomes" id="UP000031419"/>
    </source>
</evidence>
<dbReference type="RefSeq" id="WP_029721267.1">
    <property type="nucleotide sequence ID" value="NZ_JNVU01000017.1"/>
</dbReference>
<dbReference type="AlphaFoldDB" id="A0A073B177"/>
<sequence>MKPFQYQRAGDVAAAVRVVANNPNAAYLAGGTNLVDLMKLEVQSPEVIVDVRELTSNRIELLDDGAVRIGASVTNTDLGSDPLIRERYPVLSEAVLAGASGQLRNLATVGGNLLQNTRCVYFQDPSTPCNKREPGTGCAALTGFQRQHAILGASEHCIATHPSDMAVAMVALDAVVRVQGLDGQRSIPLVELHRLPGDTPQKNTVLERGDLILSVDLPPVPAARSRYLKVRDRASFAFALCSTAAAVTMRDDVIDDIRLAFGGVAHKPWRAVQAEDALRGERATVDAFTAAVEAELAGARAMPGNQFKIPLLRNLVVSTLAELTGVTLP</sequence>
<dbReference type="Proteomes" id="UP000031419">
    <property type="component" value="Unassembled WGS sequence"/>
</dbReference>
<proteinExistence type="predicted"/>
<dbReference type="SUPFAM" id="SSF55447">
    <property type="entry name" value="CO dehydrogenase flavoprotein C-terminal domain-like"/>
    <property type="match status" value="1"/>
</dbReference>
<dbReference type="SUPFAM" id="SSF56176">
    <property type="entry name" value="FAD-binding/transporter-associated domain-like"/>
    <property type="match status" value="1"/>
</dbReference>
<dbReference type="InterPro" id="IPR016167">
    <property type="entry name" value="FAD-bd_PCMH_sub1"/>
</dbReference>
<dbReference type="InterPro" id="IPR005107">
    <property type="entry name" value="CO_DH_flav_C"/>
</dbReference>
<evidence type="ECO:0000313" key="3">
    <source>
        <dbReference type="EMBL" id="KEI45037.1"/>
    </source>
</evidence>
<dbReference type="Pfam" id="PF03450">
    <property type="entry name" value="CO_deh_flav_C"/>
    <property type="match status" value="1"/>
</dbReference>